<dbReference type="Gene3D" id="3.60.110.10">
    <property type="entry name" value="Carbon-nitrogen hydrolase"/>
    <property type="match status" value="1"/>
</dbReference>
<evidence type="ECO:0000256" key="1">
    <source>
        <dbReference type="ARBA" id="ARBA00005188"/>
    </source>
</evidence>
<dbReference type="Pfam" id="PF02540">
    <property type="entry name" value="NAD_synthase"/>
    <property type="match status" value="1"/>
</dbReference>
<dbReference type="InterPro" id="IPR014729">
    <property type="entry name" value="Rossmann-like_a/b/a_fold"/>
</dbReference>
<evidence type="ECO:0000256" key="8">
    <source>
        <dbReference type="PIRNR" id="PIRNR006630"/>
    </source>
</evidence>
<dbReference type="InterPro" id="IPR022310">
    <property type="entry name" value="NAD/GMP_synthase"/>
</dbReference>
<dbReference type="NCBIfam" id="TIGR00552">
    <property type="entry name" value="nadE"/>
    <property type="match status" value="1"/>
</dbReference>
<comment type="catalytic activity">
    <reaction evidence="7 8">
        <text>deamido-NAD(+) + L-glutamine + ATP + H2O = L-glutamate + AMP + diphosphate + NAD(+) + H(+)</text>
        <dbReference type="Rhea" id="RHEA:24384"/>
        <dbReference type="ChEBI" id="CHEBI:15377"/>
        <dbReference type="ChEBI" id="CHEBI:15378"/>
        <dbReference type="ChEBI" id="CHEBI:29985"/>
        <dbReference type="ChEBI" id="CHEBI:30616"/>
        <dbReference type="ChEBI" id="CHEBI:33019"/>
        <dbReference type="ChEBI" id="CHEBI:57540"/>
        <dbReference type="ChEBI" id="CHEBI:58359"/>
        <dbReference type="ChEBI" id="CHEBI:58437"/>
        <dbReference type="ChEBI" id="CHEBI:456215"/>
        <dbReference type="EC" id="6.3.5.1"/>
    </reaction>
</comment>
<dbReference type="Gene3D" id="3.40.50.620">
    <property type="entry name" value="HUPs"/>
    <property type="match status" value="1"/>
</dbReference>
<evidence type="ECO:0000313" key="12">
    <source>
        <dbReference type="Proteomes" id="UP000664073"/>
    </source>
</evidence>
<dbReference type="GO" id="GO:0004359">
    <property type="term" value="F:glutaminase activity"/>
    <property type="evidence" value="ECO:0007669"/>
    <property type="project" value="InterPro"/>
</dbReference>
<dbReference type="PROSITE" id="PS50263">
    <property type="entry name" value="CN_HYDROLASE"/>
    <property type="match status" value="1"/>
</dbReference>
<evidence type="ECO:0000256" key="7">
    <source>
        <dbReference type="HAMAP-Rule" id="MF_02090"/>
    </source>
</evidence>
<comment type="caution">
    <text evidence="11">The sequence shown here is derived from an EMBL/GenBank/DDBJ whole genome shotgun (WGS) entry which is preliminary data.</text>
</comment>
<dbReference type="SUPFAM" id="SSF52402">
    <property type="entry name" value="Adenine nucleotide alpha hydrolases-like"/>
    <property type="match status" value="1"/>
</dbReference>
<feature type="binding site" evidence="7">
    <location>
        <position position="214"/>
    </location>
    <ligand>
        <name>L-glutamine</name>
        <dbReference type="ChEBI" id="CHEBI:58359"/>
    </ligand>
</feature>
<feature type="binding site" evidence="7">
    <location>
        <position position="208"/>
    </location>
    <ligand>
        <name>L-glutamine</name>
        <dbReference type="ChEBI" id="CHEBI:58359"/>
    </ligand>
</feature>
<feature type="binding site" evidence="7">
    <location>
        <position position="131"/>
    </location>
    <ligand>
        <name>L-glutamine</name>
        <dbReference type="ChEBI" id="CHEBI:58359"/>
    </ligand>
</feature>
<dbReference type="FunFam" id="3.60.110.10:FF:000020">
    <property type="entry name" value="Glutamine-dependent NAD(+) synthetase"/>
    <property type="match status" value="1"/>
</dbReference>
<keyword evidence="6 7" id="KW-0520">NAD</keyword>
<dbReference type="EC" id="6.3.5.1" evidence="7 8"/>
<dbReference type="EMBL" id="JAFVMH010000002">
    <property type="protein sequence ID" value="MBO1324431.1"/>
    <property type="molecule type" value="Genomic_DNA"/>
</dbReference>
<protein>
    <recommendedName>
        <fullName evidence="7 8">Glutamine-dependent NAD(+) synthetase</fullName>
        <ecNumber evidence="7 8">6.3.5.1</ecNumber>
    </recommendedName>
    <alternativeName>
        <fullName evidence="7 8">NAD(+) synthase [glutamine-hydrolyzing]</fullName>
    </alternativeName>
</protein>
<dbReference type="NCBIfam" id="NF002730">
    <property type="entry name" value="PRK02628.1"/>
    <property type="match status" value="1"/>
</dbReference>
<dbReference type="InterPro" id="IPR003694">
    <property type="entry name" value="NAD_synthase"/>
</dbReference>
<dbReference type="HAMAP" id="MF_02090">
    <property type="entry name" value="NadE_glutamine_dep"/>
    <property type="match status" value="1"/>
</dbReference>
<evidence type="ECO:0000256" key="9">
    <source>
        <dbReference type="RuleBase" id="RU003811"/>
    </source>
</evidence>
<feature type="binding site" evidence="7">
    <location>
        <position position="489"/>
    </location>
    <ligand>
        <name>ATP</name>
        <dbReference type="ChEBI" id="CHEBI:30616"/>
    </ligand>
</feature>
<keyword evidence="12" id="KW-1185">Reference proteome</keyword>
<comment type="similarity">
    <text evidence="2 7 8">In the C-terminal section; belongs to the NAD synthetase family.</text>
</comment>
<dbReference type="CDD" id="cd00553">
    <property type="entry name" value="NAD_synthase"/>
    <property type="match status" value="1"/>
</dbReference>
<comment type="function">
    <text evidence="7">Catalyzes the ATP-dependent amidation of deamido-NAD to form NAD. Uses L-glutamine as a nitrogen source.</text>
</comment>
<dbReference type="GO" id="GO:0005524">
    <property type="term" value="F:ATP binding"/>
    <property type="evidence" value="ECO:0007669"/>
    <property type="project" value="UniProtKB-UniRule"/>
</dbReference>
<dbReference type="FunFam" id="3.40.50.620:FF:000155">
    <property type="entry name" value="Glutamine-dependent NAD(+) synthetase"/>
    <property type="match status" value="1"/>
</dbReference>
<evidence type="ECO:0000256" key="2">
    <source>
        <dbReference type="ARBA" id="ARBA00007145"/>
    </source>
</evidence>
<dbReference type="PIRSF" id="PIRSF006630">
    <property type="entry name" value="NADS_GAT"/>
    <property type="match status" value="1"/>
</dbReference>
<evidence type="ECO:0000256" key="6">
    <source>
        <dbReference type="ARBA" id="ARBA00023027"/>
    </source>
</evidence>
<feature type="active site" description="Proton acceptor; for glutaminase activity" evidence="7">
    <location>
        <position position="56"/>
    </location>
</feature>
<dbReference type="InterPro" id="IPR041856">
    <property type="entry name" value="NAD+_synth_C"/>
</dbReference>
<evidence type="ECO:0000259" key="10">
    <source>
        <dbReference type="PROSITE" id="PS50263"/>
    </source>
</evidence>
<proteinExistence type="inferred from homology"/>
<organism evidence="11 12">
    <name type="scientific">Acetobacter garciniae</name>
    <dbReference type="NCBI Taxonomy" id="2817435"/>
    <lineage>
        <taxon>Bacteria</taxon>
        <taxon>Pseudomonadati</taxon>
        <taxon>Pseudomonadota</taxon>
        <taxon>Alphaproteobacteria</taxon>
        <taxon>Acetobacterales</taxon>
        <taxon>Acetobacteraceae</taxon>
        <taxon>Acetobacter</taxon>
    </lineage>
</organism>
<evidence type="ECO:0000256" key="4">
    <source>
        <dbReference type="ARBA" id="ARBA00022741"/>
    </source>
</evidence>
<dbReference type="CDD" id="cd07570">
    <property type="entry name" value="GAT_Gln-NAD-synth"/>
    <property type="match status" value="1"/>
</dbReference>
<dbReference type="AlphaFoldDB" id="A0A939KR12"/>
<feature type="active site" description="Nucleophile; for glutaminase activity" evidence="7">
    <location>
        <position position="181"/>
    </location>
</feature>
<sequence length="688" mass="73565">MLPSSFFRSVYHQGFARVAACTLPVALADPQANMAHVLDAATTCAQDGVALCVFPELGLSGYAIGDLLQQSALLDAVETALIGLAEATADLAPVLVVGAPLRHRHSLYNCAVILHRGTILGIVPKSYLPNYREFYELRHFTPGASVRGESLCLGGQAVPFGVDLLFEARDLPGFCLGVEICEDMWVPAPPSTAAALAGATVIANLSASDITVGKAETRTMLCLSQSARCMAAYLYAAAGEGESTTDLAWDGQTAIFENGVLLAQSDRFPTGRRSVVADIDLALLRHERMQTGSFSANAHATAPTTTPPGQGWRRIGFTLSPPMGDIGLRRGVSRFPFVPADPARLEQDCFEAFTIQVSALKQRLKASGATGMVIGISGGLDSTHALLVAVRAADELGWSRQAVRGYTMPGFGTTDKTLASANALMAGLGIHAQTLDIRPAASLMLREIGHPFAKGEAVHDITFENVQAGLRTDFLFRLANQHGGIVIGTGDLSELALGWCTYGVGDQMAHYNVNAGLPKTLIQHLIRWCIASGHFPPPVSAVLETVLATEISPELVPTGANGGQKTESIIGPYALHDFALYYILRHGFSPARVAFLAERAWADPDQGAWPPGFRPEDRNAYDLAQIRHWLGVFLHRFFATSQFKRSAMPNGPKVMAGGSLSPRGDWRAPSDGNARLWLAELERAVPVH</sequence>
<accession>A0A939KR12</accession>
<dbReference type="Proteomes" id="UP000664073">
    <property type="component" value="Unassembled WGS sequence"/>
</dbReference>
<dbReference type="InterPro" id="IPR036526">
    <property type="entry name" value="C-N_Hydrolase_sf"/>
</dbReference>
<keyword evidence="3 7" id="KW-0436">Ligase</keyword>
<dbReference type="Pfam" id="PF00795">
    <property type="entry name" value="CN_hydrolase"/>
    <property type="match status" value="1"/>
</dbReference>
<feature type="binding site" evidence="7">
    <location>
        <position position="644"/>
    </location>
    <ligand>
        <name>deamido-NAD(+)</name>
        <dbReference type="ChEBI" id="CHEBI:58437"/>
        <note>ligand shared between two neighboring subunits</note>
    </ligand>
</feature>
<keyword evidence="4 7" id="KW-0547">Nucleotide-binding</keyword>
<dbReference type="Gene3D" id="1.10.10.1140">
    <property type="entry name" value="Glutamine-dependent NAD+ synthetase, C-terminal domain"/>
    <property type="match status" value="1"/>
</dbReference>
<comment type="similarity">
    <text evidence="9">Belongs to the NAD synthetase family.</text>
</comment>
<feature type="binding site" evidence="7">
    <location>
        <begin position="499"/>
        <end position="502"/>
    </location>
    <ligand>
        <name>deamido-NAD(+)</name>
        <dbReference type="ChEBI" id="CHEBI:58437"/>
        <note>ligand shared between two neighboring subunits</note>
    </ligand>
</feature>
<dbReference type="PANTHER" id="PTHR23090:SF9">
    <property type="entry name" value="GLUTAMINE-DEPENDENT NAD(+) SYNTHETASE"/>
    <property type="match status" value="1"/>
</dbReference>
<dbReference type="GO" id="GO:0009435">
    <property type="term" value="P:NAD+ biosynthetic process"/>
    <property type="evidence" value="ECO:0007669"/>
    <property type="project" value="UniProtKB-UniRule"/>
</dbReference>
<feature type="binding site" evidence="7">
    <location>
        <position position="465"/>
    </location>
    <ligand>
        <name>deamido-NAD(+)</name>
        <dbReference type="ChEBI" id="CHEBI:58437"/>
        <note>ligand shared between two neighboring subunits</note>
    </ligand>
</feature>
<feature type="binding site" evidence="7">
    <location>
        <position position="494"/>
    </location>
    <ligand>
        <name>deamido-NAD(+)</name>
        <dbReference type="ChEBI" id="CHEBI:58437"/>
        <note>ligand shared between two neighboring subunits</note>
    </ligand>
</feature>
<reference evidence="11" key="1">
    <citation type="submission" date="2021-03" db="EMBL/GenBank/DDBJ databases">
        <title>The complete genome sequence of Acetobacter sp. TBRC 12339.</title>
        <authorList>
            <person name="Charoenyingcharoen P."/>
            <person name="Yukphan P."/>
        </authorList>
    </citation>
    <scope>NUCLEOTIDE SEQUENCE</scope>
    <source>
        <strain evidence="11">TBRC 12339</strain>
    </source>
</reference>
<dbReference type="InterPro" id="IPR014445">
    <property type="entry name" value="Gln-dep_NAD_synthase"/>
</dbReference>
<dbReference type="GO" id="GO:0005737">
    <property type="term" value="C:cytoplasm"/>
    <property type="evidence" value="ECO:0007669"/>
    <property type="project" value="InterPro"/>
</dbReference>
<dbReference type="SUPFAM" id="SSF56317">
    <property type="entry name" value="Carbon-nitrogen hydrolase"/>
    <property type="match status" value="1"/>
</dbReference>
<keyword evidence="5 7" id="KW-0067">ATP-binding</keyword>
<dbReference type="GO" id="GO:0008795">
    <property type="term" value="F:NAD+ synthase activity"/>
    <property type="evidence" value="ECO:0007669"/>
    <property type="project" value="UniProtKB-UniRule"/>
</dbReference>
<dbReference type="FunFam" id="1.10.10.1140:FF:000001">
    <property type="entry name" value="Glutamine-dependent NAD(+) synthetase"/>
    <property type="match status" value="1"/>
</dbReference>
<feature type="active site" description="For glutaminase activity" evidence="7">
    <location>
        <position position="125"/>
    </location>
</feature>
<dbReference type="PANTHER" id="PTHR23090">
    <property type="entry name" value="NH 3 /GLUTAMINE-DEPENDENT NAD + SYNTHETASE"/>
    <property type="match status" value="1"/>
</dbReference>
<dbReference type="RefSeq" id="WP_207845133.1">
    <property type="nucleotide sequence ID" value="NZ_JAFVMH010000002.1"/>
</dbReference>
<dbReference type="GO" id="GO:0003952">
    <property type="term" value="F:NAD+ synthase (glutamine-hydrolyzing) activity"/>
    <property type="evidence" value="ECO:0007669"/>
    <property type="project" value="UniProtKB-UniRule"/>
</dbReference>
<feature type="domain" description="CN hydrolase" evidence="10">
    <location>
        <begin position="16"/>
        <end position="281"/>
    </location>
</feature>
<evidence type="ECO:0000256" key="5">
    <source>
        <dbReference type="ARBA" id="ARBA00022840"/>
    </source>
</evidence>
<dbReference type="InterPro" id="IPR003010">
    <property type="entry name" value="C-N_Hydrolase"/>
</dbReference>
<feature type="binding site" evidence="7">
    <location>
        <begin position="375"/>
        <end position="382"/>
    </location>
    <ligand>
        <name>ATP</name>
        <dbReference type="ChEBI" id="CHEBI:30616"/>
    </ligand>
</feature>
<evidence type="ECO:0000256" key="3">
    <source>
        <dbReference type="ARBA" id="ARBA00022598"/>
    </source>
</evidence>
<comment type="pathway">
    <text evidence="1 7 8">Cofactor biosynthesis; NAD(+) biosynthesis; NAD(+) from deamido-NAD(+) (L-Gln route): step 1/1.</text>
</comment>
<gene>
    <name evidence="7" type="primary">nadE</name>
    <name evidence="11" type="ORF">J2D77_04575</name>
</gene>
<evidence type="ECO:0000313" key="11">
    <source>
        <dbReference type="EMBL" id="MBO1324431.1"/>
    </source>
</evidence>
<name>A0A939KR12_9PROT</name>